<gene>
    <name evidence="2" type="ORF">CK820_G0011935</name>
</gene>
<proteinExistence type="predicted"/>
<dbReference type="EMBL" id="NBAG03000232">
    <property type="protein sequence ID" value="PNI68416.1"/>
    <property type="molecule type" value="Genomic_DNA"/>
</dbReference>
<comment type="caution">
    <text evidence="2">The sequence shown here is derived from an EMBL/GenBank/DDBJ whole genome shotgun (WGS) entry which is preliminary data.</text>
</comment>
<dbReference type="Proteomes" id="UP000236370">
    <property type="component" value="Unassembled WGS sequence"/>
</dbReference>
<sequence length="40" mass="4476">MDPGDPAGDPAAGERRRMGQDPLLLLQALQTLWSTRERQQ</sequence>
<accession>A0A2J8N9G9</accession>
<dbReference type="AlphaFoldDB" id="A0A2J8N9G9"/>
<evidence type="ECO:0000313" key="3">
    <source>
        <dbReference type="Proteomes" id="UP000236370"/>
    </source>
</evidence>
<protein>
    <submittedName>
        <fullName evidence="2">EXD3 isoform 2</fullName>
    </submittedName>
</protein>
<feature type="compositionally biased region" description="Low complexity" evidence="1">
    <location>
        <begin position="1"/>
        <end position="11"/>
    </location>
</feature>
<name>A0A2J8N9G9_PANTR</name>
<evidence type="ECO:0000256" key="1">
    <source>
        <dbReference type="SAM" id="MobiDB-lite"/>
    </source>
</evidence>
<evidence type="ECO:0000313" key="2">
    <source>
        <dbReference type="EMBL" id="PNI68416.1"/>
    </source>
</evidence>
<reference evidence="2 3" key="1">
    <citation type="submission" date="2017-12" db="EMBL/GenBank/DDBJ databases">
        <title>High-resolution comparative analysis of great ape genomes.</title>
        <authorList>
            <person name="Pollen A."/>
            <person name="Hastie A."/>
            <person name="Hormozdiari F."/>
            <person name="Dougherty M."/>
            <person name="Liu R."/>
            <person name="Chaisson M."/>
            <person name="Hoppe E."/>
            <person name="Hill C."/>
            <person name="Pang A."/>
            <person name="Hillier L."/>
            <person name="Baker C."/>
            <person name="Armstrong J."/>
            <person name="Shendure J."/>
            <person name="Paten B."/>
            <person name="Wilson R."/>
            <person name="Chao H."/>
            <person name="Schneider V."/>
            <person name="Ventura M."/>
            <person name="Kronenberg Z."/>
            <person name="Murali S."/>
            <person name="Gordon D."/>
            <person name="Cantsilieris S."/>
            <person name="Munson K."/>
            <person name="Nelson B."/>
            <person name="Raja A."/>
            <person name="Underwood J."/>
            <person name="Diekhans M."/>
            <person name="Fiddes I."/>
            <person name="Haussler D."/>
            <person name="Eichler E."/>
        </authorList>
    </citation>
    <scope>NUCLEOTIDE SEQUENCE [LARGE SCALE GENOMIC DNA]</scope>
    <source>
        <strain evidence="2">Yerkes chimp pedigree #C0471</strain>
    </source>
</reference>
<organism evidence="2 3">
    <name type="scientific">Pan troglodytes</name>
    <name type="common">Chimpanzee</name>
    <dbReference type="NCBI Taxonomy" id="9598"/>
    <lineage>
        <taxon>Eukaryota</taxon>
        <taxon>Metazoa</taxon>
        <taxon>Chordata</taxon>
        <taxon>Craniata</taxon>
        <taxon>Vertebrata</taxon>
        <taxon>Euteleostomi</taxon>
        <taxon>Mammalia</taxon>
        <taxon>Eutheria</taxon>
        <taxon>Euarchontoglires</taxon>
        <taxon>Primates</taxon>
        <taxon>Haplorrhini</taxon>
        <taxon>Catarrhini</taxon>
        <taxon>Hominidae</taxon>
        <taxon>Pan</taxon>
    </lineage>
</organism>
<feature type="region of interest" description="Disordered" evidence="1">
    <location>
        <begin position="1"/>
        <end position="22"/>
    </location>
</feature>